<dbReference type="InterPro" id="IPR014030">
    <property type="entry name" value="Ketoacyl_synth_N"/>
</dbReference>
<evidence type="ECO:0000256" key="1">
    <source>
        <dbReference type="ARBA" id="ARBA00008467"/>
    </source>
</evidence>
<dbReference type="InterPro" id="IPR014031">
    <property type="entry name" value="Ketoacyl_synth_C"/>
</dbReference>
<dbReference type="PANTHER" id="PTHR11712">
    <property type="entry name" value="POLYKETIDE SYNTHASE-RELATED"/>
    <property type="match status" value="1"/>
</dbReference>
<dbReference type="Gene3D" id="3.40.47.10">
    <property type="match status" value="1"/>
</dbReference>
<protein>
    <recommendedName>
        <fullName evidence="8">3-oxoacyl-[acyl-carrier-protein] synthase</fullName>
    </recommendedName>
</protein>
<gene>
    <name evidence="12" type="primary">CEM1</name>
    <name evidence="12" type="ORF">TWF730_007675</name>
</gene>
<keyword evidence="3 8" id="KW-0808">Transferase</keyword>
<evidence type="ECO:0000256" key="5">
    <source>
        <dbReference type="ARBA" id="ARBA00023098"/>
    </source>
</evidence>
<evidence type="ECO:0000313" key="13">
    <source>
        <dbReference type="Proteomes" id="UP001373714"/>
    </source>
</evidence>
<feature type="domain" description="Ketosynthase family 3 (KS3)" evidence="11">
    <location>
        <begin position="1"/>
        <end position="435"/>
    </location>
</feature>
<organism evidence="12 13">
    <name type="scientific">Orbilia blumenaviensis</name>
    <dbReference type="NCBI Taxonomy" id="1796055"/>
    <lineage>
        <taxon>Eukaryota</taxon>
        <taxon>Fungi</taxon>
        <taxon>Dikarya</taxon>
        <taxon>Ascomycota</taxon>
        <taxon>Pezizomycotina</taxon>
        <taxon>Orbiliomycetes</taxon>
        <taxon>Orbiliales</taxon>
        <taxon>Orbiliaceae</taxon>
        <taxon>Orbilia</taxon>
    </lineage>
</organism>
<dbReference type="PROSITE" id="PS52004">
    <property type="entry name" value="KS3_2"/>
    <property type="match status" value="1"/>
</dbReference>
<dbReference type="Pfam" id="PF02801">
    <property type="entry name" value="Ketoacyl-synt_C"/>
    <property type="match status" value="1"/>
</dbReference>
<dbReference type="SMART" id="SM00825">
    <property type="entry name" value="PKS_KS"/>
    <property type="match status" value="1"/>
</dbReference>
<dbReference type="PIRSF" id="PIRSF000447">
    <property type="entry name" value="KAS_II"/>
    <property type="match status" value="1"/>
</dbReference>
<evidence type="ECO:0000256" key="7">
    <source>
        <dbReference type="ARBA" id="ARBA00023315"/>
    </source>
</evidence>
<keyword evidence="7" id="KW-0012">Acyltransferase</keyword>
<keyword evidence="6 8" id="KW-0275">Fatty acid biosynthesis</keyword>
<dbReference type="EMBL" id="JAVHNS010000004">
    <property type="protein sequence ID" value="KAK6358329.1"/>
    <property type="molecule type" value="Genomic_DNA"/>
</dbReference>
<dbReference type="CDD" id="cd00834">
    <property type="entry name" value="KAS_I_II"/>
    <property type="match status" value="1"/>
</dbReference>
<comment type="similarity">
    <text evidence="1 8 10">Belongs to the thiolase-like superfamily. Beta-ketoacyl-ACP synthases family.</text>
</comment>
<dbReference type="InterPro" id="IPR000794">
    <property type="entry name" value="Beta-ketoacyl_synthase"/>
</dbReference>
<sequence>MRRVVVTGLGCVTPLGVGLKHFWTNLIKGQCGVVSTAELANGAFSRIPCKVAALVPTVNNDDIDDVPSKWSRKRAAREMDIGKVATFSQYAIMAAKEALEDAGFGTGRFGEDVAERVGVCIGSGIGSFEDVYETALKWTNKGYAGVSPVLIPRLLINMAAGHVSMKYNMKGPNHSASTACTTGLHSIGDASYFIQRGTADIMIAGGAESVVHPLAIAGFARARALSTGYNDTPEKASRPFDRLRDGFVMGEGAGVLVVEELEHAKRRGARIYAEVKGYGLSGDAWHLTAPPGDGDGAFRAMKAALRDAGAEPGKVDYVNAHATGTKLGDVAENAAVRRLVVGEGGRRPEEVNVSSVKGAIGHLLGAAGAVESIVTIMAIHEGILPPTLNLDEPGDPPEDFDLNYVANTAQHVNVDLALCNSFGFGGTNASLCFAKYKD</sequence>
<keyword evidence="5" id="KW-0443">Lipid metabolism</keyword>
<dbReference type="Pfam" id="PF00109">
    <property type="entry name" value="ketoacyl-synt"/>
    <property type="match status" value="1"/>
</dbReference>
<evidence type="ECO:0000256" key="9">
    <source>
        <dbReference type="PIRSR" id="PIRSR000447-1"/>
    </source>
</evidence>
<evidence type="ECO:0000256" key="8">
    <source>
        <dbReference type="PIRNR" id="PIRNR000447"/>
    </source>
</evidence>
<dbReference type="PANTHER" id="PTHR11712:SF336">
    <property type="entry name" value="3-OXOACYL-[ACYL-CARRIER-PROTEIN] SYNTHASE, MITOCHONDRIAL"/>
    <property type="match status" value="1"/>
</dbReference>
<dbReference type="InterPro" id="IPR017568">
    <property type="entry name" value="3-oxoacyl-ACP_synth-2"/>
</dbReference>
<evidence type="ECO:0000256" key="2">
    <source>
        <dbReference type="ARBA" id="ARBA00022516"/>
    </source>
</evidence>
<evidence type="ECO:0000313" key="12">
    <source>
        <dbReference type="EMBL" id="KAK6358329.1"/>
    </source>
</evidence>
<evidence type="ECO:0000256" key="6">
    <source>
        <dbReference type="ARBA" id="ARBA00023160"/>
    </source>
</evidence>
<reference evidence="12 13" key="1">
    <citation type="submission" date="2019-10" db="EMBL/GenBank/DDBJ databases">
        <authorList>
            <person name="Palmer J.M."/>
        </authorList>
    </citation>
    <scope>NUCLEOTIDE SEQUENCE [LARGE SCALE GENOMIC DNA]</scope>
    <source>
        <strain evidence="12 13">TWF730</strain>
    </source>
</reference>
<dbReference type="FunFam" id="3.40.47.10:FF:000009">
    <property type="entry name" value="3-oxoacyl-[acyl-carrier-protein] synthase 2"/>
    <property type="match status" value="1"/>
</dbReference>
<keyword evidence="2 8" id="KW-0444">Lipid biosynthesis</keyword>
<evidence type="ECO:0000256" key="10">
    <source>
        <dbReference type="RuleBase" id="RU003694"/>
    </source>
</evidence>
<keyword evidence="4" id="KW-0276">Fatty acid metabolism</keyword>
<feature type="active site" description="For beta-ketoacyl synthase activity" evidence="9">
    <location>
        <position position="180"/>
    </location>
</feature>
<dbReference type="PROSITE" id="PS00606">
    <property type="entry name" value="KS3_1"/>
    <property type="match status" value="1"/>
</dbReference>
<comment type="caution">
    <text evidence="12">The sequence shown here is derived from an EMBL/GenBank/DDBJ whole genome shotgun (WGS) entry which is preliminary data.</text>
</comment>
<keyword evidence="13" id="KW-1185">Reference proteome</keyword>
<evidence type="ECO:0000256" key="3">
    <source>
        <dbReference type="ARBA" id="ARBA00022679"/>
    </source>
</evidence>
<accession>A0AAV9V906</accession>
<dbReference type="GO" id="GO:0005739">
    <property type="term" value="C:mitochondrion"/>
    <property type="evidence" value="ECO:0007669"/>
    <property type="project" value="TreeGrafter"/>
</dbReference>
<dbReference type="NCBIfam" id="NF005589">
    <property type="entry name" value="PRK07314.1"/>
    <property type="match status" value="1"/>
</dbReference>
<dbReference type="GO" id="GO:0006633">
    <property type="term" value="P:fatty acid biosynthetic process"/>
    <property type="evidence" value="ECO:0007669"/>
    <property type="project" value="UniProtKB-KW"/>
</dbReference>
<name>A0AAV9V906_9PEZI</name>
<dbReference type="Proteomes" id="UP001373714">
    <property type="component" value="Unassembled WGS sequence"/>
</dbReference>
<dbReference type="GO" id="GO:0004315">
    <property type="term" value="F:3-oxoacyl-[acyl-carrier-protein] synthase activity"/>
    <property type="evidence" value="ECO:0007669"/>
    <property type="project" value="InterPro"/>
</dbReference>
<evidence type="ECO:0000256" key="4">
    <source>
        <dbReference type="ARBA" id="ARBA00022832"/>
    </source>
</evidence>
<dbReference type="AlphaFoldDB" id="A0AAV9V906"/>
<dbReference type="InterPro" id="IPR018201">
    <property type="entry name" value="Ketoacyl_synth_AS"/>
</dbReference>
<dbReference type="SUPFAM" id="SSF53901">
    <property type="entry name" value="Thiolase-like"/>
    <property type="match status" value="1"/>
</dbReference>
<dbReference type="InterPro" id="IPR020841">
    <property type="entry name" value="PKS_Beta-ketoAc_synthase_dom"/>
</dbReference>
<dbReference type="InterPro" id="IPR016039">
    <property type="entry name" value="Thiolase-like"/>
</dbReference>
<proteinExistence type="inferred from homology"/>
<dbReference type="NCBIfam" id="TIGR03150">
    <property type="entry name" value="fabF"/>
    <property type="match status" value="1"/>
</dbReference>
<evidence type="ECO:0000259" key="11">
    <source>
        <dbReference type="PROSITE" id="PS52004"/>
    </source>
</evidence>